<dbReference type="InterPro" id="IPR017850">
    <property type="entry name" value="Alkaline_phosphatase_core_sf"/>
</dbReference>
<reference evidence="2 3" key="1">
    <citation type="submission" date="2020-08" db="EMBL/GenBank/DDBJ databases">
        <title>Sequencing the genomes of 1000 actinobacteria strains.</title>
        <authorList>
            <person name="Klenk H.-P."/>
        </authorList>
    </citation>
    <scope>NUCLEOTIDE SEQUENCE [LARGE SCALE GENOMIC DNA]</scope>
    <source>
        <strain evidence="2 3">DSM 43149</strain>
    </source>
</reference>
<keyword evidence="1" id="KW-0472">Membrane</keyword>
<dbReference type="SUPFAM" id="SSF53649">
    <property type="entry name" value="Alkaline phosphatase-like"/>
    <property type="match status" value="1"/>
</dbReference>
<evidence type="ECO:0008006" key="4">
    <source>
        <dbReference type="Google" id="ProtNLM"/>
    </source>
</evidence>
<comment type="caution">
    <text evidence="2">The sequence shown here is derived from an EMBL/GenBank/DDBJ whole genome shotgun (WGS) entry which is preliminary data.</text>
</comment>
<name>A0A7W7MQL2_9ACTN</name>
<dbReference type="AlphaFoldDB" id="A0A7W7MQL2"/>
<evidence type="ECO:0000313" key="2">
    <source>
        <dbReference type="EMBL" id="MBB4763328.1"/>
    </source>
</evidence>
<keyword evidence="1" id="KW-0812">Transmembrane</keyword>
<feature type="transmembrane region" description="Helical" evidence="1">
    <location>
        <begin position="177"/>
        <end position="200"/>
    </location>
</feature>
<keyword evidence="1" id="KW-1133">Transmembrane helix</keyword>
<feature type="transmembrane region" description="Helical" evidence="1">
    <location>
        <begin position="23"/>
        <end position="42"/>
    </location>
</feature>
<proteinExistence type="predicted"/>
<organism evidence="2 3">
    <name type="scientific">Actinoplanes digitatis</name>
    <dbReference type="NCBI Taxonomy" id="1868"/>
    <lineage>
        <taxon>Bacteria</taxon>
        <taxon>Bacillati</taxon>
        <taxon>Actinomycetota</taxon>
        <taxon>Actinomycetes</taxon>
        <taxon>Micromonosporales</taxon>
        <taxon>Micromonosporaceae</taxon>
        <taxon>Actinoplanes</taxon>
    </lineage>
</organism>
<evidence type="ECO:0000313" key="3">
    <source>
        <dbReference type="Proteomes" id="UP000578112"/>
    </source>
</evidence>
<dbReference type="RefSeq" id="WP_221478806.1">
    <property type="nucleotide sequence ID" value="NZ_BOMK01000010.1"/>
</dbReference>
<keyword evidence="3" id="KW-1185">Reference proteome</keyword>
<dbReference type="Gene3D" id="3.40.720.10">
    <property type="entry name" value="Alkaline Phosphatase, subunit A"/>
    <property type="match status" value="1"/>
</dbReference>
<protein>
    <recommendedName>
        <fullName evidence="4">Sulfatase</fullName>
    </recommendedName>
</protein>
<feature type="transmembrane region" description="Helical" evidence="1">
    <location>
        <begin position="54"/>
        <end position="76"/>
    </location>
</feature>
<gene>
    <name evidence="2" type="ORF">BJ971_003884</name>
</gene>
<feature type="transmembrane region" description="Helical" evidence="1">
    <location>
        <begin position="83"/>
        <end position="113"/>
    </location>
</feature>
<dbReference type="Proteomes" id="UP000578112">
    <property type="component" value="Unassembled WGS sequence"/>
</dbReference>
<evidence type="ECO:0000256" key="1">
    <source>
        <dbReference type="SAM" id="Phobius"/>
    </source>
</evidence>
<dbReference type="EMBL" id="JACHNH010000001">
    <property type="protein sequence ID" value="MBB4763328.1"/>
    <property type="molecule type" value="Genomic_DNA"/>
</dbReference>
<feature type="transmembrane region" description="Helical" evidence="1">
    <location>
        <begin position="133"/>
        <end position="156"/>
    </location>
</feature>
<accession>A0A7W7MQL2</accession>
<sequence>MSYFKRFRRTPAEGAGAGRGRRVAAWVITVLAAVLVYLALVVPDQITRLPAGSSIPAAFVRIPIEGIVAFAVLLLLPARARGIVAGVAGAVLGLLTVIKIIDMGFFNFLSRAFNPVLDWPLFVDGYRFVRDTVGMAGAVGAIVGAVLLAVAVPVLMTLAVRRLARVSAAHRAASERGIAVVATAWLATVFLGTSFVPGVYVASDSAADLARDNVLKVPAAIEDRRAFAAEARDDAFRELPGDQLLTGLRGKDVVFTFIESYGRSAIEDPKLSQRVDAALADGDRRLSAAGFSARSGFLTSPTSGGGSWLAHATFQSGVWIDNEQRYRSLVSGDRMTLTSAFGKSDAWQTVGVEPGVTFAWPEGRFYGFDRVYDSMTLGYHGPSFSWATMPDQFTLKSFADREYTRPGRGPLMAELTFVSSHTPWAPIPALVGWDEVGDGSIYTQQQKSAQKPGEVWKDADRVRAEYAKSVKYSIDSLISWVQEYGDDNLVLVFLGDHQPAPIVVGATASHDVPISIVTRDRKVLDRVAGWGWSDGIRPAPQAPVWPMNAFRDRFLTAFGPQQNQALSPPRR</sequence>